<evidence type="ECO:0000313" key="2">
    <source>
        <dbReference type="Proteomes" id="UP001294444"/>
    </source>
</evidence>
<name>A0AAJ4XSQ2_9BASI</name>
<proteinExistence type="predicted"/>
<keyword evidence="2" id="KW-1185">Reference proteome</keyword>
<sequence>MCGWSKWDGGPITCFAAEFEQAQCSKPAFGSTVTRRCHTLPNRKSHQINTDNKGPSLLHKHETLRQTWAGPSPILSTLGVELSKNGEGQQKFATCLVSLETSLATHVTHKVDSSIQQVSNNNLKGINGSLI</sequence>
<gene>
    <name evidence="1" type="ORF">MEPE_05102</name>
</gene>
<accession>A0AAJ4XSQ2</accession>
<dbReference type="Proteomes" id="UP001294444">
    <property type="component" value="Unassembled WGS sequence"/>
</dbReference>
<evidence type="ECO:0000313" key="1">
    <source>
        <dbReference type="EMBL" id="SNX86393.1"/>
    </source>
</evidence>
<dbReference type="AlphaFoldDB" id="A0AAJ4XSQ2"/>
<reference evidence="1" key="1">
    <citation type="submission" date="2023-10" db="EMBL/GenBank/DDBJ databases">
        <authorList>
            <person name="Guldener U."/>
        </authorList>
    </citation>
    <scope>NUCLEOTIDE SEQUENCE</scope>
    <source>
        <strain evidence="1">Mp4</strain>
    </source>
</reference>
<comment type="caution">
    <text evidence="1">The sequence shown here is derived from an EMBL/GenBank/DDBJ whole genome shotgun (WGS) entry which is preliminary data.</text>
</comment>
<protein>
    <submittedName>
        <fullName evidence="1">Uncharacterized protein</fullName>
    </submittedName>
</protein>
<dbReference type="EMBL" id="OAPG01000014">
    <property type="protein sequence ID" value="SNX86393.1"/>
    <property type="molecule type" value="Genomic_DNA"/>
</dbReference>
<organism evidence="1 2">
    <name type="scientific">Melanopsichium pennsylvanicum</name>
    <dbReference type="NCBI Taxonomy" id="63383"/>
    <lineage>
        <taxon>Eukaryota</taxon>
        <taxon>Fungi</taxon>
        <taxon>Dikarya</taxon>
        <taxon>Basidiomycota</taxon>
        <taxon>Ustilaginomycotina</taxon>
        <taxon>Ustilaginomycetes</taxon>
        <taxon>Ustilaginales</taxon>
        <taxon>Ustilaginaceae</taxon>
        <taxon>Melanopsichium</taxon>
    </lineage>
</organism>